<organism evidence="7 8">
    <name type="scientific">Bartonella krasnovii</name>
    <dbReference type="NCBI Taxonomy" id="2267275"/>
    <lineage>
        <taxon>Bacteria</taxon>
        <taxon>Pseudomonadati</taxon>
        <taxon>Pseudomonadota</taxon>
        <taxon>Alphaproteobacteria</taxon>
        <taxon>Hyphomicrobiales</taxon>
        <taxon>Bartonellaceae</taxon>
        <taxon>Bartonella</taxon>
    </lineage>
</organism>
<dbReference type="EMBL" id="CP031844">
    <property type="protein sequence ID" value="QEE12887.1"/>
    <property type="molecule type" value="Genomic_DNA"/>
</dbReference>
<keyword evidence="4 6" id="KW-1133">Transmembrane helix</keyword>
<reference evidence="8" key="1">
    <citation type="submission" date="2019-07" db="EMBL/GenBank/DDBJ databases">
        <title>Bartonella kosoyii sp. nov. and Bartonella krasnovii sp. nov., two novel members of the Bartonella elizabethae complex sensu lato, isolated from black rats and wild desert rodent-fleas.</title>
        <authorList>
            <person name="Gutierrez R."/>
            <person name="Shalit T."/>
            <person name="Markus B."/>
            <person name="Yuan C."/>
            <person name="Nachum-Biala Y."/>
            <person name="Elad D."/>
            <person name="Harrus S."/>
        </authorList>
    </citation>
    <scope>NUCLEOTIDE SEQUENCE [LARGE SCALE GENOMIC DNA]</scope>
    <source>
        <strain evidence="8">OE 1-1</strain>
    </source>
</reference>
<evidence type="ECO:0000256" key="3">
    <source>
        <dbReference type="ARBA" id="ARBA00022692"/>
    </source>
</evidence>
<dbReference type="KEGG" id="barn:D1092_08100"/>
<comment type="similarity">
    <text evidence="2">Belongs to the TrbL/VirB6 family.</text>
</comment>
<gene>
    <name evidence="7" type="ORF">D1092_08100</name>
</gene>
<protein>
    <submittedName>
        <fullName evidence="7">TrwI1 protein</fullName>
    </submittedName>
</protein>
<evidence type="ECO:0000313" key="7">
    <source>
        <dbReference type="EMBL" id="QEE12887.1"/>
    </source>
</evidence>
<name>A0A5B9D3K6_9HYPH</name>
<feature type="transmembrane region" description="Helical" evidence="6">
    <location>
        <begin position="143"/>
        <end position="165"/>
    </location>
</feature>
<evidence type="ECO:0000256" key="4">
    <source>
        <dbReference type="ARBA" id="ARBA00022989"/>
    </source>
</evidence>
<evidence type="ECO:0000256" key="5">
    <source>
        <dbReference type="ARBA" id="ARBA00023136"/>
    </source>
</evidence>
<keyword evidence="5 6" id="KW-0472">Membrane</keyword>
<dbReference type="GO" id="GO:0016020">
    <property type="term" value="C:membrane"/>
    <property type="evidence" value="ECO:0007669"/>
    <property type="project" value="UniProtKB-SubCell"/>
</dbReference>
<evidence type="ECO:0000256" key="2">
    <source>
        <dbReference type="ARBA" id="ARBA00007802"/>
    </source>
</evidence>
<dbReference type="GeneID" id="71062084"/>
<evidence type="ECO:0000313" key="8">
    <source>
        <dbReference type="Proteomes" id="UP000321311"/>
    </source>
</evidence>
<keyword evidence="3 6" id="KW-0812">Transmembrane</keyword>
<feature type="transmembrane region" description="Helical" evidence="6">
    <location>
        <begin position="203"/>
        <end position="227"/>
    </location>
</feature>
<comment type="subcellular location">
    <subcellularLocation>
        <location evidence="1">Membrane</location>
        <topology evidence="1">Multi-pass membrane protein</topology>
    </subcellularLocation>
</comment>
<dbReference type="GO" id="GO:0030255">
    <property type="term" value="P:protein secretion by the type IV secretion system"/>
    <property type="evidence" value="ECO:0007669"/>
    <property type="project" value="InterPro"/>
</dbReference>
<evidence type="ECO:0000256" key="1">
    <source>
        <dbReference type="ARBA" id="ARBA00004141"/>
    </source>
</evidence>
<proteinExistence type="inferred from homology"/>
<accession>A0A5B9D3K6</accession>
<feature type="transmembrane region" description="Helical" evidence="6">
    <location>
        <begin position="171"/>
        <end position="191"/>
    </location>
</feature>
<sequence>MDFNMFTQLFTKIDQGTKTYIIDISSKTIATITPFVSIGVTIAFIVYGWLIIRGAIDMPLSSFVNRFVRISIITSIALTTGLYQSDIANLITQMPSELSKALLKNSLTDLELMALLDKTAGIGLKYASRLFEESAFFDDNGTLYALLGLLLLLATSFVVVIGGGLVILTKVAIVLLVGLGPFFIIALLWQPTHKFFKQWIAQILNYIILFILLASVFDLMMNIFSVYLGYMGIDFQDNVAYTFGGVFILSIIITILLFKMIGIANALIKGITFDHLWRHRN</sequence>
<evidence type="ECO:0000256" key="6">
    <source>
        <dbReference type="SAM" id="Phobius"/>
    </source>
</evidence>
<dbReference type="Proteomes" id="UP000321311">
    <property type="component" value="Chromosome"/>
</dbReference>
<dbReference type="Pfam" id="PF04610">
    <property type="entry name" value="TrbL"/>
    <property type="match status" value="1"/>
</dbReference>
<dbReference type="AlphaFoldDB" id="A0A5B9D3K6"/>
<dbReference type="RefSeq" id="WP_120121372.1">
    <property type="nucleotide sequence ID" value="NZ_CP031844.2"/>
</dbReference>
<feature type="transmembrane region" description="Helical" evidence="6">
    <location>
        <begin position="239"/>
        <end position="258"/>
    </location>
</feature>
<dbReference type="OrthoDB" id="7854576at2"/>
<feature type="transmembrane region" description="Helical" evidence="6">
    <location>
        <begin position="29"/>
        <end position="52"/>
    </location>
</feature>
<dbReference type="InterPro" id="IPR007688">
    <property type="entry name" value="Conjugal_tfr_TrbL/VirB6"/>
</dbReference>